<proteinExistence type="predicted"/>
<feature type="domain" description="DUF7042" evidence="1">
    <location>
        <begin position="93"/>
        <end position="195"/>
    </location>
</feature>
<keyword evidence="3" id="KW-1185">Reference proteome</keyword>
<dbReference type="AlphaFoldDB" id="A0ABD3X3X1"/>
<protein>
    <recommendedName>
        <fullName evidence="1">DUF7042 domain-containing protein</fullName>
    </recommendedName>
</protein>
<feature type="non-terminal residue" evidence="2">
    <location>
        <position position="237"/>
    </location>
</feature>
<name>A0ABD3X3X1_SINWO</name>
<sequence>MFRSQSTISISISGFTLNLEVYLCLDLVPITSVSYYYYQRHEAQPTFGYERVYVSTLNNITSSSEICNFTISIPTSEFHVLVKSGSASDAKVTCPSGILGKYDYIYYPKDNSSARCINSKDLWDGCTDKTMVTFNYSTCTQNIAYSGGGVVWCVANIGDTYGVVYNNDSWLVSSKDDRLATYRFSCIVGNHASASIAPGNCTSQQTATSYPVKWNSINLINDNAGVYLTLNPYGKAL</sequence>
<evidence type="ECO:0000313" key="2">
    <source>
        <dbReference type="EMBL" id="KAL3879727.1"/>
    </source>
</evidence>
<gene>
    <name evidence="2" type="ORF">ACJMK2_032013</name>
</gene>
<evidence type="ECO:0000259" key="1">
    <source>
        <dbReference type="Pfam" id="PF23069"/>
    </source>
</evidence>
<dbReference type="Pfam" id="PF23069">
    <property type="entry name" value="DUF7042"/>
    <property type="match status" value="1"/>
</dbReference>
<accession>A0ABD3X3X1</accession>
<evidence type="ECO:0000313" key="3">
    <source>
        <dbReference type="Proteomes" id="UP001634394"/>
    </source>
</evidence>
<dbReference type="InterPro" id="IPR055470">
    <property type="entry name" value="DUF7042"/>
</dbReference>
<dbReference type="Proteomes" id="UP001634394">
    <property type="component" value="Unassembled WGS sequence"/>
</dbReference>
<comment type="caution">
    <text evidence="2">The sequence shown here is derived from an EMBL/GenBank/DDBJ whole genome shotgun (WGS) entry which is preliminary data.</text>
</comment>
<reference evidence="2 3" key="1">
    <citation type="submission" date="2024-11" db="EMBL/GenBank/DDBJ databases">
        <title>Chromosome-level genome assembly of the freshwater bivalve Anodonta woodiana.</title>
        <authorList>
            <person name="Chen X."/>
        </authorList>
    </citation>
    <scope>NUCLEOTIDE SEQUENCE [LARGE SCALE GENOMIC DNA]</scope>
    <source>
        <strain evidence="2">MN2024</strain>
        <tissue evidence="2">Gills</tissue>
    </source>
</reference>
<dbReference type="EMBL" id="JBJQND010000004">
    <property type="protein sequence ID" value="KAL3879727.1"/>
    <property type="molecule type" value="Genomic_DNA"/>
</dbReference>
<organism evidence="2 3">
    <name type="scientific">Sinanodonta woodiana</name>
    <name type="common">Chinese pond mussel</name>
    <name type="synonym">Anodonta woodiana</name>
    <dbReference type="NCBI Taxonomy" id="1069815"/>
    <lineage>
        <taxon>Eukaryota</taxon>
        <taxon>Metazoa</taxon>
        <taxon>Spiralia</taxon>
        <taxon>Lophotrochozoa</taxon>
        <taxon>Mollusca</taxon>
        <taxon>Bivalvia</taxon>
        <taxon>Autobranchia</taxon>
        <taxon>Heteroconchia</taxon>
        <taxon>Palaeoheterodonta</taxon>
        <taxon>Unionida</taxon>
        <taxon>Unionoidea</taxon>
        <taxon>Unionidae</taxon>
        <taxon>Unioninae</taxon>
        <taxon>Sinanodonta</taxon>
    </lineage>
</organism>